<dbReference type="EMBL" id="CP009335">
    <property type="protein sequence ID" value="AJG79234.1"/>
    <property type="molecule type" value="Genomic_DNA"/>
</dbReference>
<accession>A0A0B5NN72</accession>
<evidence type="ECO:0000313" key="2">
    <source>
        <dbReference type="EMBL" id="QKH25867.1"/>
    </source>
</evidence>
<evidence type="ECO:0000313" key="3">
    <source>
        <dbReference type="Proteomes" id="UP000031876"/>
    </source>
</evidence>
<dbReference type="KEGG" id="btw:BF38_2202"/>
<gene>
    <name evidence="1" type="ORF">BF38_2202</name>
    <name evidence="2" type="ORF">FOC89_18680</name>
</gene>
<dbReference type="AlphaFoldDB" id="A0A0B5NN72"/>
<reference evidence="2 4" key="2">
    <citation type="submission" date="2020-05" db="EMBL/GenBank/DDBJ databases">
        <title>FDA dAtabase for Regulatory Grade micrObial Sequences (FDA-ARGOS): Supporting development and validation of Infectious Disease Dx tests.</title>
        <authorList>
            <person name="Nelson B."/>
            <person name="Plummer A."/>
            <person name="Tallon L."/>
            <person name="Sadzewicz L."/>
            <person name="Zhao X."/>
            <person name="Vavikolanu K."/>
            <person name="Mehta A."/>
            <person name="Aluvathingal J."/>
            <person name="Nadendla S."/>
            <person name="Myers T."/>
            <person name="Yan Y."/>
            <person name="Sichtig H."/>
        </authorList>
    </citation>
    <scope>NUCLEOTIDE SEQUENCE [LARGE SCALE GENOMIC DNA]</scope>
    <source>
        <strain evidence="2 4">FDAARGOS_795</strain>
    </source>
</reference>
<dbReference type="Proteomes" id="UP000501107">
    <property type="component" value="Chromosome"/>
</dbReference>
<dbReference type="Proteomes" id="UP000031876">
    <property type="component" value="Chromosome"/>
</dbReference>
<evidence type="ECO:0000313" key="4">
    <source>
        <dbReference type="Proteomes" id="UP000501107"/>
    </source>
</evidence>
<sequence>MGAWGTGLFDDDTTCDVKDQFIEYIEEGNSAEEATKLILEEYVDEFDIEEELEEMSLVYIGLAAIQLEKGCLQEEVRNKAIALIERGADLELWEEADTEDYEERKRVLDEFKQQLING</sequence>
<protein>
    <submittedName>
        <fullName evidence="2">MarR family transcriptional regulator</fullName>
    </submittedName>
</protein>
<proteinExistence type="predicted"/>
<organism evidence="2 4">
    <name type="scientific">Bacillus thuringiensis</name>
    <dbReference type="NCBI Taxonomy" id="1428"/>
    <lineage>
        <taxon>Bacteria</taxon>
        <taxon>Bacillati</taxon>
        <taxon>Bacillota</taxon>
        <taxon>Bacilli</taxon>
        <taxon>Bacillales</taxon>
        <taxon>Bacillaceae</taxon>
        <taxon>Bacillus</taxon>
        <taxon>Bacillus cereus group</taxon>
    </lineage>
</organism>
<evidence type="ECO:0000313" key="1">
    <source>
        <dbReference type="EMBL" id="AJG79234.1"/>
    </source>
</evidence>
<dbReference type="EMBL" id="CP053980">
    <property type="protein sequence ID" value="QKH25867.1"/>
    <property type="molecule type" value="Genomic_DNA"/>
</dbReference>
<dbReference type="GeneID" id="45021006"/>
<dbReference type="RefSeq" id="WP_002035844.1">
    <property type="nucleotide sequence ID" value="NZ_CP009335.1"/>
</dbReference>
<name>A0A0B5NN72_BACTU</name>
<reference evidence="1 3" key="1">
    <citation type="journal article" date="2015" name="Genome Announc.">
        <title>Complete genome sequences for 35 biothreat assay-relevant bacillus species.</title>
        <authorList>
            <person name="Johnson S.L."/>
            <person name="Daligault H.E."/>
            <person name="Davenport K.W."/>
            <person name="Jaissle J."/>
            <person name="Frey K.G."/>
            <person name="Ladner J.T."/>
            <person name="Broomall S.M."/>
            <person name="Bishop-Lilly K.A."/>
            <person name="Bruce D.C."/>
            <person name="Gibbons H.S."/>
            <person name="Coyne S.R."/>
            <person name="Lo C.C."/>
            <person name="Meincke L."/>
            <person name="Munk A.C."/>
            <person name="Koroleva G.I."/>
            <person name="Rosenzweig C.N."/>
            <person name="Palacios G.F."/>
            <person name="Redden C.L."/>
            <person name="Minogue T.D."/>
            <person name="Chain P.S."/>
        </authorList>
    </citation>
    <scope>NUCLEOTIDE SEQUENCE [LARGE SCALE GENOMIC DNA]</scope>
    <source>
        <strain evidence="1 3">HD1011</strain>
    </source>
</reference>